<sequence>MSTPFAQLSRPAQVARLRASAQAALQAYPLEVRRLRLLNHGFNTTFRVDTTSGERYALRLNVNSRRSPAQLAAEVAWLAALARDTDLQLPVPQPRRDGALLGEVWNEALGHALPATLFSWLPGRDLGEQATPRQLREVGRAAALLHRHAQGFTLPAGAALQSLRDPLMGMGDHLRPGPLLPEDALAVVQAVRTQVDAVLARLYAAQAPRPLHADLHLWNVKWHRGRLSVFDFDDSGLGLPVQDLTISAYYLRPKAELEAALLDGYAAVAPCPM</sequence>
<evidence type="ECO:0000256" key="1">
    <source>
        <dbReference type="ARBA" id="ARBA00038240"/>
    </source>
</evidence>
<name>A0ABW1ZL90_9DEIO</name>
<keyword evidence="4" id="KW-1185">Reference proteome</keyword>
<feature type="domain" description="Aminoglycoside phosphotransferase" evidence="2">
    <location>
        <begin position="36"/>
        <end position="266"/>
    </location>
</feature>
<dbReference type="EMBL" id="JBHSWB010000001">
    <property type="protein sequence ID" value="MFC6660565.1"/>
    <property type="molecule type" value="Genomic_DNA"/>
</dbReference>
<organism evidence="3 4">
    <name type="scientific">Deinococcus multiflagellatus</name>
    <dbReference type="NCBI Taxonomy" id="1656887"/>
    <lineage>
        <taxon>Bacteria</taxon>
        <taxon>Thermotogati</taxon>
        <taxon>Deinococcota</taxon>
        <taxon>Deinococci</taxon>
        <taxon>Deinococcales</taxon>
        <taxon>Deinococcaceae</taxon>
        <taxon>Deinococcus</taxon>
    </lineage>
</organism>
<comment type="similarity">
    <text evidence="1">Belongs to the pseudomonas-type ThrB family.</text>
</comment>
<protein>
    <submittedName>
        <fullName evidence="3">Phosphotransferase enzyme family protein</fullName>
    </submittedName>
</protein>
<dbReference type="InterPro" id="IPR002575">
    <property type="entry name" value="Aminoglycoside_PTrfase"/>
</dbReference>
<evidence type="ECO:0000313" key="3">
    <source>
        <dbReference type="EMBL" id="MFC6660565.1"/>
    </source>
</evidence>
<proteinExistence type="inferred from homology"/>
<dbReference type="RefSeq" id="WP_380055655.1">
    <property type="nucleotide sequence ID" value="NZ_JBHSWB010000001.1"/>
</dbReference>
<dbReference type="Pfam" id="PF01636">
    <property type="entry name" value="APH"/>
    <property type="match status" value="1"/>
</dbReference>
<dbReference type="Proteomes" id="UP001596317">
    <property type="component" value="Unassembled WGS sequence"/>
</dbReference>
<evidence type="ECO:0000313" key="4">
    <source>
        <dbReference type="Proteomes" id="UP001596317"/>
    </source>
</evidence>
<comment type="caution">
    <text evidence="3">The sequence shown here is derived from an EMBL/GenBank/DDBJ whole genome shotgun (WGS) entry which is preliminary data.</text>
</comment>
<dbReference type="SUPFAM" id="SSF56112">
    <property type="entry name" value="Protein kinase-like (PK-like)"/>
    <property type="match status" value="1"/>
</dbReference>
<accession>A0ABW1ZL90</accession>
<dbReference type="InterPro" id="IPR050249">
    <property type="entry name" value="Pseudomonas-type_ThrB"/>
</dbReference>
<gene>
    <name evidence="3" type="ORF">ACFP90_09490</name>
</gene>
<dbReference type="Gene3D" id="3.30.200.20">
    <property type="entry name" value="Phosphorylase Kinase, domain 1"/>
    <property type="match status" value="1"/>
</dbReference>
<dbReference type="PANTHER" id="PTHR21064:SF6">
    <property type="entry name" value="AMINOGLYCOSIDE PHOSPHOTRANSFERASE DOMAIN-CONTAINING PROTEIN"/>
    <property type="match status" value="1"/>
</dbReference>
<reference evidence="4" key="1">
    <citation type="journal article" date="2019" name="Int. J. Syst. Evol. Microbiol.">
        <title>The Global Catalogue of Microorganisms (GCM) 10K type strain sequencing project: providing services to taxonomists for standard genome sequencing and annotation.</title>
        <authorList>
            <consortium name="The Broad Institute Genomics Platform"/>
            <consortium name="The Broad Institute Genome Sequencing Center for Infectious Disease"/>
            <person name="Wu L."/>
            <person name="Ma J."/>
        </authorList>
    </citation>
    <scope>NUCLEOTIDE SEQUENCE [LARGE SCALE GENOMIC DNA]</scope>
    <source>
        <strain evidence="4">CCUG 63830</strain>
    </source>
</reference>
<dbReference type="InterPro" id="IPR011009">
    <property type="entry name" value="Kinase-like_dom_sf"/>
</dbReference>
<dbReference type="Gene3D" id="3.90.1200.10">
    <property type="match status" value="1"/>
</dbReference>
<dbReference type="PANTHER" id="PTHR21064">
    <property type="entry name" value="AMINOGLYCOSIDE PHOSPHOTRANSFERASE DOMAIN-CONTAINING PROTEIN-RELATED"/>
    <property type="match status" value="1"/>
</dbReference>
<evidence type="ECO:0000259" key="2">
    <source>
        <dbReference type="Pfam" id="PF01636"/>
    </source>
</evidence>